<evidence type="ECO:0000313" key="1">
    <source>
        <dbReference type="EMBL" id="KAL3681469.1"/>
    </source>
</evidence>
<comment type="caution">
    <text evidence="1">The sequence shown here is derived from an EMBL/GenBank/DDBJ whole genome shotgun (WGS) entry which is preliminary data.</text>
</comment>
<dbReference type="EMBL" id="JBJQOH010000007">
    <property type="protein sequence ID" value="KAL3681469.1"/>
    <property type="molecule type" value="Genomic_DNA"/>
</dbReference>
<dbReference type="Proteomes" id="UP001633002">
    <property type="component" value="Unassembled WGS sequence"/>
</dbReference>
<organism evidence="1 2">
    <name type="scientific">Riccia sorocarpa</name>
    <dbReference type="NCBI Taxonomy" id="122646"/>
    <lineage>
        <taxon>Eukaryota</taxon>
        <taxon>Viridiplantae</taxon>
        <taxon>Streptophyta</taxon>
        <taxon>Embryophyta</taxon>
        <taxon>Marchantiophyta</taxon>
        <taxon>Marchantiopsida</taxon>
        <taxon>Marchantiidae</taxon>
        <taxon>Marchantiales</taxon>
        <taxon>Ricciaceae</taxon>
        <taxon>Riccia</taxon>
    </lineage>
</organism>
<dbReference type="AlphaFoldDB" id="A0ABD3GWJ4"/>
<sequence length="101" mass="11837">MSRFVHLFQMMKPDSDLVSMDLIGYKDGNTLQSLRKKLETGGVFDSFQFWDGRMSSPVHQKLEGIVLVEEFDEWRFYLEVSRLPSTRSFGREYSGISFDKQ</sequence>
<accession>A0ABD3GWJ4</accession>
<protein>
    <submittedName>
        <fullName evidence="1">Uncharacterized protein</fullName>
    </submittedName>
</protein>
<gene>
    <name evidence="1" type="ORF">R1sor_024425</name>
</gene>
<proteinExistence type="predicted"/>
<reference evidence="1 2" key="1">
    <citation type="submission" date="2024-09" db="EMBL/GenBank/DDBJ databases">
        <title>Chromosome-scale assembly of Riccia sorocarpa.</title>
        <authorList>
            <person name="Paukszto L."/>
        </authorList>
    </citation>
    <scope>NUCLEOTIDE SEQUENCE [LARGE SCALE GENOMIC DNA]</scope>
    <source>
        <strain evidence="1">LP-2024</strain>
        <tissue evidence="1">Aerial parts of the thallus</tissue>
    </source>
</reference>
<name>A0ABD3GWJ4_9MARC</name>
<evidence type="ECO:0000313" key="2">
    <source>
        <dbReference type="Proteomes" id="UP001633002"/>
    </source>
</evidence>
<keyword evidence="2" id="KW-1185">Reference proteome</keyword>